<feature type="domain" description="BON" evidence="1">
    <location>
        <begin position="19"/>
        <end position="87"/>
    </location>
</feature>
<evidence type="ECO:0000313" key="2">
    <source>
        <dbReference type="EMBL" id="QDT91526.1"/>
    </source>
</evidence>
<dbReference type="Pfam" id="PF04972">
    <property type="entry name" value="BON"/>
    <property type="match status" value="1"/>
</dbReference>
<evidence type="ECO:0000259" key="1">
    <source>
        <dbReference type="PROSITE" id="PS50914"/>
    </source>
</evidence>
<gene>
    <name evidence="2" type="ORF">Pan161_31850</name>
</gene>
<sequence length="91" mass="10423">MVVVREFQESSQLNNSALNDMRLEEQLWEALHRMGILPNGSIQITVQDSTVTLSGEVASYYLKQLAQTVVLHNNNVNFLRNEIRVSKYIES</sequence>
<dbReference type="Proteomes" id="UP000316855">
    <property type="component" value="Chromosome"/>
</dbReference>
<dbReference type="AlphaFoldDB" id="A0A517VEW3"/>
<accession>A0A517VEW3</accession>
<dbReference type="InterPro" id="IPR007055">
    <property type="entry name" value="BON_dom"/>
</dbReference>
<keyword evidence="3" id="KW-1185">Reference proteome</keyword>
<dbReference type="Gene3D" id="3.30.1340.30">
    <property type="match status" value="1"/>
</dbReference>
<dbReference type="KEGG" id="gax:Pan161_31850"/>
<dbReference type="PROSITE" id="PS50914">
    <property type="entry name" value="BON"/>
    <property type="match status" value="1"/>
</dbReference>
<reference evidence="2 3" key="1">
    <citation type="submission" date="2019-02" db="EMBL/GenBank/DDBJ databases">
        <title>Deep-cultivation of Planctomycetes and their phenomic and genomic characterization uncovers novel biology.</title>
        <authorList>
            <person name="Wiegand S."/>
            <person name="Jogler M."/>
            <person name="Boedeker C."/>
            <person name="Pinto D."/>
            <person name="Vollmers J."/>
            <person name="Rivas-Marin E."/>
            <person name="Kohn T."/>
            <person name="Peeters S.H."/>
            <person name="Heuer A."/>
            <person name="Rast P."/>
            <person name="Oberbeckmann S."/>
            <person name="Bunk B."/>
            <person name="Jeske O."/>
            <person name="Meyerdierks A."/>
            <person name="Storesund J.E."/>
            <person name="Kallscheuer N."/>
            <person name="Luecker S."/>
            <person name="Lage O.M."/>
            <person name="Pohl T."/>
            <person name="Merkel B.J."/>
            <person name="Hornburger P."/>
            <person name="Mueller R.-W."/>
            <person name="Bruemmer F."/>
            <person name="Labrenz M."/>
            <person name="Spormann A.M."/>
            <person name="Op den Camp H."/>
            <person name="Overmann J."/>
            <person name="Amann R."/>
            <person name="Jetten M.S.M."/>
            <person name="Mascher T."/>
            <person name="Medema M.H."/>
            <person name="Devos D.P."/>
            <person name="Kaster A.-K."/>
            <person name="Ovreas L."/>
            <person name="Rohde M."/>
            <person name="Galperin M.Y."/>
            <person name="Jogler C."/>
        </authorList>
    </citation>
    <scope>NUCLEOTIDE SEQUENCE [LARGE SCALE GENOMIC DNA]</scope>
    <source>
        <strain evidence="2 3">Pan161</strain>
    </source>
</reference>
<organism evidence="2 3">
    <name type="scientific">Gimesia algae</name>
    <dbReference type="NCBI Taxonomy" id="2527971"/>
    <lineage>
        <taxon>Bacteria</taxon>
        <taxon>Pseudomonadati</taxon>
        <taxon>Planctomycetota</taxon>
        <taxon>Planctomycetia</taxon>
        <taxon>Planctomycetales</taxon>
        <taxon>Planctomycetaceae</taxon>
        <taxon>Gimesia</taxon>
    </lineage>
</organism>
<name>A0A517VEW3_9PLAN</name>
<dbReference type="RefSeq" id="WP_145228472.1">
    <property type="nucleotide sequence ID" value="NZ_CP036343.1"/>
</dbReference>
<dbReference type="EMBL" id="CP036343">
    <property type="protein sequence ID" value="QDT91526.1"/>
    <property type="molecule type" value="Genomic_DNA"/>
</dbReference>
<dbReference type="OrthoDB" id="291621at2"/>
<proteinExistence type="predicted"/>
<evidence type="ECO:0000313" key="3">
    <source>
        <dbReference type="Proteomes" id="UP000316855"/>
    </source>
</evidence>
<protein>
    <submittedName>
        <fullName evidence="2">BON domain protein</fullName>
    </submittedName>
</protein>